<dbReference type="InterPro" id="IPR050545">
    <property type="entry name" value="Mycobact_MmpL"/>
</dbReference>
<feature type="transmembrane region" description="Helical" evidence="6">
    <location>
        <begin position="317"/>
        <end position="335"/>
    </location>
</feature>
<dbReference type="PANTHER" id="PTHR33406:SF13">
    <property type="entry name" value="MEMBRANE PROTEIN YDFJ"/>
    <property type="match status" value="1"/>
</dbReference>
<dbReference type="EMBL" id="KF900364">
    <property type="protein sequence ID" value="AIE92403.1"/>
    <property type="molecule type" value="Genomic_DNA"/>
</dbReference>
<feature type="transmembrane region" description="Helical" evidence="6">
    <location>
        <begin position="265"/>
        <end position="284"/>
    </location>
</feature>
<evidence type="ECO:0000256" key="6">
    <source>
        <dbReference type="SAM" id="Phobius"/>
    </source>
</evidence>
<feature type="transmembrane region" description="Helical" evidence="6">
    <location>
        <begin position="355"/>
        <end position="379"/>
    </location>
</feature>
<proteinExistence type="predicted"/>
<evidence type="ECO:0000256" key="2">
    <source>
        <dbReference type="ARBA" id="ARBA00022475"/>
    </source>
</evidence>
<keyword evidence="2" id="KW-1003">Cell membrane</keyword>
<sequence length="850" mass="91059">MLDVPRLENRVASLFEKAAPGIVIVSILLTIATGLALSPLPEFQTDLSAFAPDSEADSAIDRMEEVMPPSPHRIYVHIEPTQEGANVLELGAIQQLQADLEAVNTLSAANGDFVTAHINVAQILQVALNERDEQARSLSEFNNWEELLEAVVTDEECTDALGDDRAIATASFARSVMLHENFDHEPVCAWLENGHQGDPTPTASSTMWVIEISGDLAADERLQKAVMLRGLIEKQESAPGSALDYGVVSDDLVSNDINESTLDNLVWLLILSICIVVLVLAVAFRSAMMVAAPLLGLSAALVWTYGTMALAGSEFSILEVAVAPVVLGLGIDYSIHLQRAYEKAREKESNPALAWIRSFSILRLALTLSVITTAFAFLANFLSPLPPLRSFGVTLALGVVSAFIASTVTVGALHVVADKTTGVGGRRSLQLDGFANFATEFQRKHTALILLSVVGLTLSSVVISVGQLDTKFELTDFLGEEMEVIDVRNSMYESYEVEALKSVDIIVEPSAGMDALTGERDLLIQLERLDNRLAWTTNVVTPEGTSNPRPSYDGLYPILRDAIEADTSFGETYHIGVFDGAVGITDGFAEGDLALAIGSLLANDTIGEPIRGQSWGERTAMHVALTKDGNALQFLRMRVDVTAQNSEETAGLVEQFKEFESDLEAATGARVHLSGDLILVHNVLSGLVLSQVESTAFSLAVSLVVLVALTRRIGPSLVVILPVGLAGTWVVGAMAVLGINWNVLTVMITALTIGLGIDYSIHVWRRFEANRDSGMGTWAAMRDMYSTTGASLIMSAGTTICGFMVLLLSPVPVIKDFGLVSSISVAFSLVLALLVLPGLLAAEVRTSNGN</sequence>
<dbReference type="GO" id="GO:0005886">
    <property type="term" value="C:plasma membrane"/>
    <property type="evidence" value="ECO:0007669"/>
    <property type="project" value="UniProtKB-SubCell"/>
</dbReference>
<dbReference type="PANTHER" id="PTHR33406">
    <property type="entry name" value="MEMBRANE PROTEIN MJ1562-RELATED"/>
    <property type="match status" value="1"/>
</dbReference>
<evidence type="ECO:0000259" key="7">
    <source>
        <dbReference type="PROSITE" id="PS50156"/>
    </source>
</evidence>
<evidence type="ECO:0000256" key="3">
    <source>
        <dbReference type="ARBA" id="ARBA00022692"/>
    </source>
</evidence>
<name>A0A075FMA2_9EURY</name>
<evidence type="ECO:0000256" key="4">
    <source>
        <dbReference type="ARBA" id="ARBA00022989"/>
    </source>
</evidence>
<dbReference type="Pfam" id="PF03176">
    <property type="entry name" value="MMPL"/>
    <property type="match status" value="2"/>
</dbReference>
<keyword evidence="4 6" id="KW-1133">Transmembrane helix</keyword>
<comment type="subcellular location">
    <subcellularLocation>
        <location evidence="1">Cell membrane</location>
        <topology evidence="1">Multi-pass membrane protein</topology>
    </subcellularLocation>
</comment>
<protein>
    <submittedName>
        <fullName evidence="8">Patched family protein</fullName>
    </submittedName>
</protein>
<feature type="transmembrane region" description="Helical" evidence="6">
    <location>
        <begin position="716"/>
        <end position="737"/>
    </location>
</feature>
<feature type="transmembrane region" description="Helical" evidence="6">
    <location>
        <begin position="291"/>
        <end position="311"/>
    </location>
</feature>
<dbReference type="Gene3D" id="1.20.1640.10">
    <property type="entry name" value="Multidrug efflux transporter AcrB transmembrane domain"/>
    <property type="match status" value="2"/>
</dbReference>
<reference evidence="8" key="1">
    <citation type="journal article" date="2014" name="Genome Biol. Evol.">
        <title>Pangenome evidence for extensive interdomain horizontal transfer affecting lineage core and shell genes in uncultured planktonic thaumarchaeota and euryarchaeota.</title>
        <authorList>
            <person name="Deschamps P."/>
            <person name="Zivanovic Y."/>
            <person name="Moreira D."/>
            <person name="Rodriguez-Valera F."/>
            <person name="Lopez-Garcia P."/>
        </authorList>
    </citation>
    <scope>NUCLEOTIDE SEQUENCE</scope>
</reference>
<dbReference type="AlphaFoldDB" id="A0A075FMA2"/>
<feature type="transmembrane region" description="Helical" evidence="6">
    <location>
        <begin position="391"/>
        <end position="417"/>
    </location>
</feature>
<keyword evidence="3 6" id="KW-0812">Transmembrane</keyword>
<dbReference type="SUPFAM" id="SSF82866">
    <property type="entry name" value="Multidrug efflux transporter AcrB transmembrane domain"/>
    <property type="match status" value="2"/>
</dbReference>
<feature type="transmembrane region" description="Helical" evidence="6">
    <location>
        <begin position="688"/>
        <end position="709"/>
    </location>
</feature>
<accession>A0A075FMA2</accession>
<feature type="transmembrane region" description="Helical" evidence="6">
    <location>
        <begin position="743"/>
        <end position="764"/>
    </location>
</feature>
<feature type="transmembrane region" description="Helical" evidence="6">
    <location>
        <begin position="785"/>
        <end position="807"/>
    </location>
</feature>
<dbReference type="PROSITE" id="PS50156">
    <property type="entry name" value="SSD"/>
    <property type="match status" value="2"/>
</dbReference>
<evidence type="ECO:0000256" key="1">
    <source>
        <dbReference type="ARBA" id="ARBA00004651"/>
    </source>
</evidence>
<feature type="domain" description="SSD" evidence="7">
    <location>
        <begin position="731"/>
        <end position="842"/>
    </location>
</feature>
<feature type="domain" description="SSD" evidence="7">
    <location>
        <begin position="289"/>
        <end position="416"/>
    </location>
</feature>
<evidence type="ECO:0000313" key="8">
    <source>
        <dbReference type="EMBL" id="AIE92403.1"/>
    </source>
</evidence>
<dbReference type="InterPro" id="IPR004869">
    <property type="entry name" value="MMPL_dom"/>
</dbReference>
<evidence type="ECO:0000256" key="5">
    <source>
        <dbReference type="ARBA" id="ARBA00023136"/>
    </source>
</evidence>
<organism evidence="8">
    <name type="scientific">uncultured marine group II/III euryarchaeote AD1000_22_E05</name>
    <dbReference type="NCBI Taxonomy" id="1457737"/>
    <lineage>
        <taxon>Archaea</taxon>
        <taxon>Methanobacteriati</taxon>
        <taxon>Methanobacteriota</taxon>
        <taxon>environmental samples</taxon>
    </lineage>
</organism>
<feature type="transmembrane region" description="Helical" evidence="6">
    <location>
        <begin position="21"/>
        <end position="40"/>
    </location>
</feature>
<feature type="transmembrane region" description="Helical" evidence="6">
    <location>
        <begin position="819"/>
        <end position="842"/>
    </location>
</feature>
<dbReference type="InterPro" id="IPR000731">
    <property type="entry name" value="SSD"/>
</dbReference>
<keyword evidence="5 6" id="KW-0472">Membrane</keyword>
<feature type="transmembrane region" description="Helical" evidence="6">
    <location>
        <begin position="447"/>
        <end position="468"/>
    </location>
</feature>